<dbReference type="EMBL" id="QANS01000004">
    <property type="protein sequence ID" value="PTU30839.1"/>
    <property type="molecule type" value="Genomic_DNA"/>
</dbReference>
<dbReference type="AlphaFoldDB" id="A0A2T5ME70"/>
<accession>A0A2T5ME70</accession>
<gene>
    <name evidence="3" type="ORF">CJD38_11040</name>
</gene>
<evidence type="ECO:0000256" key="1">
    <source>
        <dbReference type="SAM" id="MobiDB-lite"/>
    </source>
</evidence>
<dbReference type="OrthoDB" id="7067971at2"/>
<evidence type="ECO:0000313" key="4">
    <source>
        <dbReference type="Proteomes" id="UP000244248"/>
    </source>
</evidence>
<feature type="region of interest" description="Disordered" evidence="1">
    <location>
        <begin position="69"/>
        <end position="96"/>
    </location>
</feature>
<evidence type="ECO:0008006" key="5">
    <source>
        <dbReference type="Google" id="ProtNLM"/>
    </source>
</evidence>
<protein>
    <recommendedName>
        <fullName evidence="5">Lipoprotein</fullName>
    </recommendedName>
</protein>
<dbReference type="PROSITE" id="PS51257">
    <property type="entry name" value="PROKAR_LIPOPROTEIN"/>
    <property type="match status" value="1"/>
</dbReference>
<reference evidence="3 4" key="1">
    <citation type="submission" date="2018-04" db="EMBL/GenBank/DDBJ databases">
        <title>Novel species isolated from glacier.</title>
        <authorList>
            <person name="Liu Q."/>
            <person name="Xin Y.-H."/>
        </authorList>
    </citation>
    <scope>NUCLEOTIDE SEQUENCE [LARGE SCALE GENOMIC DNA]</scope>
    <source>
        <strain evidence="3 4">GT1R17</strain>
    </source>
</reference>
<feature type="compositionally biased region" description="Basic and acidic residues" evidence="1">
    <location>
        <begin position="69"/>
        <end position="79"/>
    </location>
</feature>
<dbReference type="RefSeq" id="WP_107940424.1">
    <property type="nucleotide sequence ID" value="NZ_QANS01000004.1"/>
</dbReference>
<keyword evidence="2" id="KW-0732">Signal</keyword>
<organism evidence="3 4">
    <name type="scientific">Stenotrophobium rhamnosiphilum</name>
    <dbReference type="NCBI Taxonomy" id="2029166"/>
    <lineage>
        <taxon>Bacteria</taxon>
        <taxon>Pseudomonadati</taxon>
        <taxon>Pseudomonadota</taxon>
        <taxon>Gammaproteobacteria</taxon>
        <taxon>Nevskiales</taxon>
        <taxon>Nevskiaceae</taxon>
        <taxon>Stenotrophobium</taxon>
    </lineage>
</organism>
<feature type="chain" id="PRO_5015421270" description="Lipoprotein" evidence="2">
    <location>
        <begin position="25"/>
        <end position="96"/>
    </location>
</feature>
<sequence length="96" mass="10103">MKIQFALTLVLAASVTGCASSAHCVGEQEYQRAYSLQPPELQGLKMPTSSAALVIPAPVAQMVPFASKTKDGSIGEKKGMQCLDAPPRMVPTPNKS</sequence>
<feature type="signal peptide" evidence="2">
    <location>
        <begin position="1"/>
        <end position="24"/>
    </location>
</feature>
<comment type="caution">
    <text evidence="3">The sequence shown here is derived from an EMBL/GenBank/DDBJ whole genome shotgun (WGS) entry which is preliminary data.</text>
</comment>
<name>A0A2T5ME70_9GAMM</name>
<keyword evidence="4" id="KW-1185">Reference proteome</keyword>
<dbReference type="Proteomes" id="UP000244248">
    <property type="component" value="Unassembled WGS sequence"/>
</dbReference>
<evidence type="ECO:0000313" key="3">
    <source>
        <dbReference type="EMBL" id="PTU30839.1"/>
    </source>
</evidence>
<proteinExistence type="predicted"/>
<evidence type="ECO:0000256" key="2">
    <source>
        <dbReference type="SAM" id="SignalP"/>
    </source>
</evidence>